<dbReference type="Pfam" id="PF01079">
    <property type="entry name" value="Hint"/>
    <property type="match status" value="1"/>
</dbReference>
<dbReference type="Proteomes" id="UP000218209">
    <property type="component" value="Unassembled WGS sequence"/>
</dbReference>
<sequence>MPHPRDHFGVGVVGGRLVAAGGRDSGVANFFDATVAAVDVMDLTTFMWLPAGTASDMPRPRAGGGTTVLNSAVVVVGGEGHGQAWPTVTSLNVATGRWATLPPLAAGRHGVGAVACGGALYTAAGAGIQSCCDFRRSTEALFVPASSGALPRPCGGGDGPPVAPAPTATAVAPPPAGGETGPIVTPAPPGGVDVTPTATATATAAPSTGVGATPTPAAASPSPSPSAAANATDDAACFPADAAVAVPGGGSVRVANLRVGDAITVVSAATGRVRTSTVLLFSHAVGGAADDRKTYPFVELTVAGGGGSAPSAPRRLRLSAGHLLPVGAAKRLTPARAVAVGDTVWVVATTTAAASNATACAAAPAAAAAVPATVTAVGQTAARGLYNPHPASADDRLLVDGVVVADTTDALPRTVAAAALAAARAVAAVAGGWT</sequence>
<gene>
    <name evidence="3" type="ORF">BU14_0524s0009</name>
</gene>
<feature type="region of interest" description="Disordered" evidence="1">
    <location>
        <begin position="147"/>
        <end position="230"/>
    </location>
</feature>
<feature type="domain" description="Hedgehog protein Hint" evidence="2">
    <location>
        <begin position="227"/>
        <end position="424"/>
    </location>
</feature>
<dbReference type="PANTHER" id="PTHR11889:SF31">
    <property type="entry name" value="PROTEIN HEDGEHOG"/>
    <property type="match status" value="1"/>
</dbReference>
<dbReference type="SUPFAM" id="SSF51294">
    <property type="entry name" value="Hedgehog/intein (Hint) domain"/>
    <property type="match status" value="1"/>
</dbReference>
<dbReference type="OrthoDB" id="45365at2759"/>
<evidence type="ECO:0000259" key="2">
    <source>
        <dbReference type="Pfam" id="PF01079"/>
    </source>
</evidence>
<dbReference type="AlphaFoldDB" id="A0A1X6NSQ3"/>
<dbReference type="Gene3D" id="2.170.16.10">
    <property type="entry name" value="Hedgehog/Intein (Hint) domain"/>
    <property type="match status" value="1"/>
</dbReference>
<dbReference type="GO" id="GO:0016540">
    <property type="term" value="P:protein autoprocessing"/>
    <property type="evidence" value="ECO:0007669"/>
    <property type="project" value="InterPro"/>
</dbReference>
<dbReference type="InterPro" id="IPR036844">
    <property type="entry name" value="Hint_dom_sf"/>
</dbReference>
<dbReference type="InterPro" id="IPR001767">
    <property type="entry name" value="Hedgehog_Hint"/>
</dbReference>
<accession>A0A1X6NSQ3</accession>
<dbReference type="Gene3D" id="2.120.10.80">
    <property type="entry name" value="Kelch-type beta propeller"/>
    <property type="match status" value="1"/>
</dbReference>
<protein>
    <recommendedName>
        <fullName evidence="2">Hedgehog protein Hint domain-containing protein</fullName>
    </recommendedName>
</protein>
<proteinExistence type="predicted"/>
<dbReference type="SUPFAM" id="SSF117281">
    <property type="entry name" value="Kelch motif"/>
    <property type="match status" value="1"/>
</dbReference>
<evidence type="ECO:0000313" key="3">
    <source>
        <dbReference type="EMBL" id="OSX71526.1"/>
    </source>
</evidence>
<organism evidence="3 4">
    <name type="scientific">Porphyra umbilicalis</name>
    <name type="common">Purple laver</name>
    <name type="synonym">Red alga</name>
    <dbReference type="NCBI Taxonomy" id="2786"/>
    <lineage>
        <taxon>Eukaryota</taxon>
        <taxon>Rhodophyta</taxon>
        <taxon>Bangiophyceae</taxon>
        <taxon>Bangiales</taxon>
        <taxon>Bangiaceae</taxon>
        <taxon>Porphyra</taxon>
    </lineage>
</organism>
<name>A0A1X6NSQ3_PORUM</name>
<reference evidence="3 4" key="1">
    <citation type="submission" date="2017-03" db="EMBL/GenBank/DDBJ databases">
        <title>WGS assembly of Porphyra umbilicalis.</title>
        <authorList>
            <person name="Brawley S.H."/>
            <person name="Blouin N.A."/>
            <person name="Ficko-Blean E."/>
            <person name="Wheeler G.L."/>
            <person name="Lohr M."/>
            <person name="Goodson H.V."/>
            <person name="Jenkins J.W."/>
            <person name="Blaby-Haas C.E."/>
            <person name="Helliwell K.E."/>
            <person name="Chan C."/>
            <person name="Marriage T."/>
            <person name="Bhattacharya D."/>
            <person name="Klein A.S."/>
            <person name="Badis Y."/>
            <person name="Brodie J."/>
            <person name="Cao Y."/>
            <person name="Collen J."/>
            <person name="Dittami S.M."/>
            <person name="Gachon C.M."/>
            <person name="Green B.R."/>
            <person name="Karpowicz S."/>
            <person name="Kim J.W."/>
            <person name="Kudahl U."/>
            <person name="Lin S."/>
            <person name="Michel G."/>
            <person name="Mittag M."/>
            <person name="Olson B.J."/>
            <person name="Pangilinan J."/>
            <person name="Peng Y."/>
            <person name="Qiu H."/>
            <person name="Shu S."/>
            <person name="Singer J.T."/>
            <person name="Smith A.G."/>
            <person name="Sprecher B.N."/>
            <person name="Wagner V."/>
            <person name="Wang W."/>
            <person name="Wang Z.-Y."/>
            <person name="Yan J."/>
            <person name="Yarish C."/>
            <person name="Zoeuner-Riek S."/>
            <person name="Zhuang Y."/>
            <person name="Zou Y."/>
            <person name="Lindquist E.A."/>
            <person name="Grimwood J."/>
            <person name="Barry K."/>
            <person name="Rokhsar D.S."/>
            <person name="Schmutz J."/>
            <person name="Stiller J.W."/>
            <person name="Grossman A.R."/>
            <person name="Prochnik S.E."/>
        </authorList>
    </citation>
    <scope>NUCLEOTIDE SEQUENCE [LARGE SCALE GENOMIC DNA]</scope>
    <source>
        <strain evidence="3">4086291</strain>
    </source>
</reference>
<feature type="compositionally biased region" description="Low complexity" evidence="1">
    <location>
        <begin position="191"/>
        <end position="230"/>
    </location>
</feature>
<dbReference type="InterPro" id="IPR015915">
    <property type="entry name" value="Kelch-typ_b-propeller"/>
</dbReference>
<dbReference type="EMBL" id="KV919127">
    <property type="protein sequence ID" value="OSX71526.1"/>
    <property type="molecule type" value="Genomic_DNA"/>
</dbReference>
<dbReference type="PANTHER" id="PTHR11889">
    <property type="entry name" value="HEDGEHOG"/>
    <property type="match status" value="1"/>
</dbReference>
<dbReference type="InterPro" id="IPR050387">
    <property type="entry name" value="Hedgehog_Signaling"/>
</dbReference>
<keyword evidence="4" id="KW-1185">Reference proteome</keyword>
<evidence type="ECO:0000256" key="1">
    <source>
        <dbReference type="SAM" id="MobiDB-lite"/>
    </source>
</evidence>
<evidence type="ECO:0000313" key="4">
    <source>
        <dbReference type="Proteomes" id="UP000218209"/>
    </source>
</evidence>